<organism evidence="1 2">
    <name type="scientific">Porites lobata</name>
    <dbReference type="NCBI Taxonomy" id="104759"/>
    <lineage>
        <taxon>Eukaryota</taxon>
        <taxon>Metazoa</taxon>
        <taxon>Cnidaria</taxon>
        <taxon>Anthozoa</taxon>
        <taxon>Hexacorallia</taxon>
        <taxon>Scleractinia</taxon>
        <taxon>Fungiina</taxon>
        <taxon>Poritidae</taxon>
        <taxon>Porites</taxon>
    </lineage>
</organism>
<dbReference type="InterPro" id="IPR036444">
    <property type="entry name" value="PLipase_A2_dom_sf"/>
</dbReference>
<protein>
    <submittedName>
        <fullName evidence="1">Uncharacterized protein</fullName>
    </submittedName>
</protein>
<proteinExistence type="predicted"/>
<accession>A0ABN8Q044</accession>
<sequence length="138" mass="16882">MRRKLDLDRMTKHILCFNITSPQGQRFGWTQYQCDKRFKSDMDRLCEKKYGSKKRWFSWPTKYKRCKFFARWYYRAVRVFGRFHWTNPSERWCRKGCTKALGNPFKPLKVTDDTGNDKYISLKLENYKKHKLADLSDK</sequence>
<dbReference type="Gene3D" id="1.20.90.10">
    <property type="entry name" value="Phospholipase A2 domain"/>
    <property type="match status" value="1"/>
</dbReference>
<evidence type="ECO:0000313" key="1">
    <source>
        <dbReference type="EMBL" id="CAH3153869.1"/>
    </source>
</evidence>
<dbReference type="EMBL" id="CALNXK010000097">
    <property type="protein sequence ID" value="CAH3153869.1"/>
    <property type="molecule type" value="Genomic_DNA"/>
</dbReference>
<keyword evidence="2" id="KW-1185">Reference proteome</keyword>
<reference evidence="1 2" key="1">
    <citation type="submission" date="2022-05" db="EMBL/GenBank/DDBJ databases">
        <authorList>
            <consortium name="Genoscope - CEA"/>
            <person name="William W."/>
        </authorList>
    </citation>
    <scope>NUCLEOTIDE SEQUENCE [LARGE SCALE GENOMIC DNA]</scope>
</reference>
<dbReference type="Proteomes" id="UP001159405">
    <property type="component" value="Unassembled WGS sequence"/>
</dbReference>
<dbReference type="SUPFAM" id="SSF48619">
    <property type="entry name" value="Phospholipase A2, PLA2"/>
    <property type="match status" value="1"/>
</dbReference>
<name>A0ABN8Q044_9CNID</name>
<comment type="caution">
    <text evidence="1">The sequence shown here is derived from an EMBL/GenBank/DDBJ whole genome shotgun (WGS) entry which is preliminary data.</text>
</comment>
<evidence type="ECO:0000313" key="2">
    <source>
        <dbReference type="Proteomes" id="UP001159405"/>
    </source>
</evidence>
<gene>
    <name evidence="1" type="ORF">PLOB_00049771</name>
</gene>